<dbReference type="EMBL" id="BQNB010015260">
    <property type="protein sequence ID" value="GJT37872.1"/>
    <property type="molecule type" value="Genomic_DNA"/>
</dbReference>
<name>A0ABQ5DFV3_9ASTR</name>
<accession>A0ABQ5DFV3</accession>
<gene>
    <name evidence="2" type="ORF">Tco_0937737</name>
</gene>
<dbReference type="PANTHER" id="PTHR33067:SF9">
    <property type="entry name" value="RNA-DIRECTED DNA POLYMERASE"/>
    <property type="match status" value="1"/>
</dbReference>
<protein>
    <submittedName>
        <fullName evidence="2">Uncharacterized protein</fullName>
    </submittedName>
</protein>
<dbReference type="Proteomes" id="UP001151760">
    <property type="component" value="Unassembled WGS sequence"/>
</dbReference>
<feature type="region of interest" description="Disordered" evidence="1">
    <location>
        <begin position="289"/>
        <end position="327"/>
    </location>
</feature>
<comment type="caution">
    <text evidence="2">The sequence shown here is derived from an EMBL/GenBank/DDBJ whole genome shotgun (WGS) entry which is preliminary data.</text>
</comment>
<proteinExistence type="predicted"/>
<keyword evidence="3" id="KW-1185">Reference proteome</keyword>
<reference evidence="2" key="2">
    <citation type="submission" date="2022-01" db="EMBL/GenBank/DDBJ databases">
        <authorList>
            <person name="Yamashiro T."/>
            <person name="Shiraishi A."/>
            <person name="Satake H."/>
            <person name="Nakayama K."/>
        </authorList>
    </citation>
    <scope>NUCLEOTIDE SEQUENCE</scope>
</reference>
<organism evidence="2 3">
    <name type="scientific">Tanacetum coccineum</name>
    <dbReference type="NCBI Taxonomy" id="301880"/>
    <lineage>
        <taxon>Eukaryota</taxon>
        <taxon>Viridiplantae</taxon>
        <taxon>Streptophyta</taxon>
        <taxon>Embryophyta</taxon>
        <taxon>Tracheophyta</taxon>
        <taxon>Spermatophyta</taxon>
        <taxon>Magnoliopsida</taxon>
        <taxon>eudicotyledons</taxon>
        <taxon>Gunneridae</taxon>
        <taxon>Pentapetalae</taxon>
        <taxon>asterids</taxon>
        <taxon>campanulids</taxon>
        <taxon>Asterales</taxon>
        <taxon>Asteraceae</taxon>
        <taxon>Asteroideae</taxon>
        <taxon>Anthemideae</taxon>
        <taxon>Anthemidinae</taxon>
        <taxon>Tanacetum</taxon>
    </lineage>
</organism>
<reference evidence="2" key="1">
    <citation type="journal article" date="2022" name="Int. J. Mol. Sci.">
        <title>Draft Genome of Tanacetum Coccineum: Genomic Comparison of Closely Related Tanacetum-Family Plants.</title>
        <authorList>
            <person name="Yamashiro T."/>
            <person name="Shiraishi A."/>
            <person name="Nakayama K."/>
            <person name="Satake H."/>
        </authorList>
    </citation>
    <scope>NUCLEOTIDE SEQUENCE</scope>
</reference>
<sequence length="508" mass="58636">MLNRHKNWLVHKQTACGKDFSNPFMVDNLPKIVGFSTHLASLVKSWLVQDQTVLALASPKANDIWLQRSIQQGTHSNTDGLVAIVSKLDNLGCDMKKLKENVHAFQVGCQICKGPHLDKECSLNEEVKQVEEVKYGEFVRPAPFNRSNGAKFRGAQNEEERTTKVLQCQLPTKELNPRNITLPCTIGNFNFYGMADLDASVDVMPRNIFEYLRPANLRNTNMLVEMADMTKKATLGRPFFATIHTEINVFDKEISLGINKDRVSHDMEKKDHNFTTPTKKIFMIKSDLDNRPQSPACSNNQSRNLRDMSPDDSLHDKGSKKKKIKLDQHTPRAHFCEPIKQIVNEKTKMWPTCDPTKSMCDGGDKIYRVSRVGNLTFWYCNYDNGIKKITGIGLSFPGYLLAKYRKYQTDSLVWDDIYAEWCNEYYKDVHRDSTYWWHDHGFEEEECDEMGIKIEYYDPPNVQVETFKVKKYSFKSRQNFVCVTKEVDDALPLGRRNGSRQRNDLERV</sequence>
<evidence type="ECO:0000313" key="3">
    <source>
        <dbReference type="Proteomes" id="UP001151760"/>
    </source>
</evidence>
<evidence type="ECO:0000256" key="1">
    <source>
        <dbReference type="SAM" id="MobiDB-lite"/>
    </source>
</evidence>
<dbReference type="PANTHER" id="PTHR33067">
    <property type="entry name" value="RNA-DIRECTED DNA POLYMERASE-RELATED"/>
    <property type="match status" value="1"/>
</dbReference>
<evidence type="ECO:0000313" key="2">
    <source>
        <dbReference type="EMBL" id="GJT37872.1"/>
    </source>
</evidence>
<feature type="compositionally biased region" description="Polar residues" evidence="1">
    <location>
        <begin position="291"/>
        <end position="303"/>
    </location>
</feature>
<feature type="compositionally biased region" description="Basic and acidic residues" evidence="1">
    <location>
        <begin position="304"/>
        <end position="317"/>
    </location>
</feature>